<comment type="caution">
    <text evidence="1">The sequence shown here is derived from an EMBL/GenBank/DDBJ whole genome shotgun (WGS) entry which is preliminary data.</text>
</comment>
<reference evidence="1" key="1">
    <citation type="journal article" date="2021" name="PeerJ">
        <title>Extensive microbial diversity within the chicken gut microbiome revealed by metagenomics and culture.</title>
        <authorList>
            <person name="Gilroy R."/>
            <person name="Ravi A."/>
            <person name="Getino M."/>
            <person name="Pursley I."/>
            <person name="Horton D.L."/>
            <person name="Alikhan N.F."/>
            <person name="Baker D."/>
            <person name="Gharbi K."/>
            <person name="Hall N."/>
            <person name="Watson M."/>
            <person name="Adriaenssens E.M."/>
            <person name="Foster-Nyarko E."/>
            <person name="Jarju S."/>
            <person name="Secka A."/>
            <person name="Antonio M."/>
            <person name="Oren A."/>
            <person name="Chaudhuri R.R."/>
            <person name="La Ragione R."/>
            <person name="Hildebrand F."/>
            <person name="Pallen M.J."/>
        </authorList>
    </citation>
    <scope>NUCLEOTIDE SEQUENCE</scope>
    <source>
        <strain evidence="1">CHK169-11906</strain>
    </source>
</reference>
<dbReference type="InterPro" id="IPR001544">
    <property type="entry name" value="Aminotrans_IV"/>
</dbReference>
<dbReference type="InterPro" id="IPR036038">
    <property type="entry name" value="Aminotransferase-like"/>
</dbReference>
<proteinExistence type="predicted"/>
<dbReference type="Proteomes" id="UP000824259">
    <property type="component" value="Unassembled WGS sequence"/>
</dbReference>
<gene>
    <name evidence="1" type="ORF">H9779_01155</name>
</gene>
<keyword evidence="1" id="KW-0032">Aminotransferase</keyword>
<dbReference type="InterPro" id="IPR043131">
    <property type="entry name" value="BCAT-like_N"/>
</dbReference>
<dbReference type="Gene3D" id="3.20.10.10">
    <property type="entry name" value="D-amino Acid Aminotransferase, subunit A, domain 2"/>
    <property type="match status" value="1"/>
</dbReference>
<dbReference type="AlphaFoldDB" id="A0A9D2IBJ1"/>
<organism evidence="1 2">
    <name type="scientific">Candidatus Alistipes avicola</name>
    <dbReference type="NCBI Taxonomy" id="2838432"/>
    <lineage>
        <taxon>Bacteria</taxon>
        <taxon>Pseudomonadati</taxon>
        <taxon>Bacteroidota</taxon>
        <taxon>Bacteroidia</taxon>
        <taxon>Bacteroidales</taxon>
        <taxon>Rikenellaceae</taxon>
        <taxon>Alistipes</taxon>
    </lineage>
</organism>
<accession>A0A9D2IBJ1</accession>
<dbReference type="SUPFAM" id="SSF56752">
    <property type="entry name" value="D-aminoacid aminotransferase-like PLP-dependent enzymes"/>
    <property type="match status" value="1"/>
</dbReference>
<sequence>MKEQQFIETLRIEEGKFTHPEFHQRRMEKTTEEIFGKAWSIKFDSIEIPDQYRKGVVKCRVIYDRTIQEITFEPYTPRIIHTLRLVDADPHLDYHLKYADRQHLQELRAQRQSADEIIIVRNGAITDTSYSNLVFFDGQNYITPDTYLLNGTSRQRLLHEGRIRAEHLTPDDLSRFKYAILINAMLSLEENIAVPIERIVR</sequence>
<evidence type="ECO:0000313" key="2">
    <source>
        <dbReference type="Proteomes" id="UP000824259"/>
    </source>
</evidence>
<dbReference type="Gene3D" id="3.30.470.10">
    <property type="match status" value="1"/>
</dbReference>
<dbReference type="Pfam" id="PF01063">
    <property type="entry name" value="Aminotran_4"/>
    <property type="match status" value="1"/>
</dbReference>
<dbReference type="GO" id="GO:0008483">
    <property type="term" value="F:transaminase activity"/>
    <property type="evidence" value="ECO:0007669"/>
    <property type="project" value="UniProtKB-KW"/>
</dbReference>
<name>A0A9D2IBJ1_9BACT</name>
<evidence type="ECO:0000313" key="1">
    <source>
        <dbReference type="EMBL" id="HJA98195.1"/>
    </source>
</evidence>
<dbReference type="InterPro" id="IPR043132">
    <property type="entry name" value="BCAT-like_C"/>
</dbReference>
<reference evidence="1" key="2">
    <citation type="submission" date="2021-04" db="EMBL/GenBank/DDBJ databases">
        <authorList>
            <person name="Gilroy R."/>
        </authorList>
    </citation>
    <scope>NUCLEOTIDE SEQUENCE</scope>
    <source>
        <strain evidence="1">CHK169-11906</strain>
    </source>
</reference>
<dbReference type="EMBL" id="DWYR01000004">
    <property type="protein sequence ID" value="HJA98195.1"/>
    <property type="molecule type" value="Genomic_DNA"/>
</dbReference>
<protein>
    <submittedName>
        <fullName evidence="1">Aminotransferase class IV</fullName>
    </submittedName>
</protein>
<keyword evidence="1" id="KW-0808">Transferase</keyword>